<dbReference type="AlphaFoldDB" id="R2S6S3"/>
<dbReference type="PROSITE" id="PS00201">
    <property type="entry name" value="FLAVODOXIN"/>
    <property type="match status" value="1"/>
</dbReference>
<dbReference type="EMBL" id="AJAQ01000045">
    <property type="protein sequence ID" value="EOH88536.1"/>
    <property type="molecule type" value="Genomic_DNA"/>
</dbReference>
<dbReference type="STRING" id="160454.RV10_GL002832"/>
<comment type="caution">
    <text evidence="3">The sequence shown here is derived from an EMBL/GenBank/DDBJ whole genome shotgun (WGS) entry which is preliminary data.</text>
</comment>
<dbReference type="PROSITE" id="PS50902">
    <property type="entry name" value="FLAVODOXIN_LIKE"/>
    <property type="match status" value="1"/>
</dbReference>
<evidence type="ECO:0000256" key="1">
    <source>
        <dbReference type="SAM" id="MobiDB-lite"/>
    </source>
</evidence>
<dbReference type="SUPFAM" id="SSF52218">
    <property type="entry name" value="Flavoproteins"/>
    <property type="match status" value="1"/>
</dbReference>
<dbReference type="Proteomes" id="UP000013782">
    <property type="component" value="Unassembled WGS sequence"/>
</dbReference>
<name>R2S6S3_9ENTE</name>
<dbReference type="eggNOG" id="COG0716">
    <property type="taxonomic scope" value="Bacteria"/>
</dbReference>
<dbReference type="Gene3D" id="3.40.50.360">
    <property type="match status" value="1"/>
</dbReference>
<gene>
    <name evidence="3" type="ORF">UAU_04355</name>
</gene>
<proteinExistence type="predicted"/>
<dbReference type="RefSeq" id="WP_010759298.1">
    <property type="nucleotide sequence ID" value="NZ_ASWD01000003.1"/>
</dbReference>
<evidence type="ECO:0000313" key="3">
    <source>
        <dbReference type="EMBL" id="EOH88536.1"/>
    </source>
</evidence>
<protein>
    <recommendedName>
        <fullName evidence="2">Flavodoxin-like domain-containing protein</fullName>
    </recommendedName>
</protein>
<dbReference type="GO" id="GO:0016651">
    <property type="term" value="F:oxidoreductase activity, acting on NAD(P)H"/>
    <property type="evidence" value="ECO:0007669"/>
    <property type="project" value="UniProtKB-ARBA"/>
</dbReference>
<feature type="domain" description="Flavodoxin-like" evidence="2">
    <location>
        <begin position="67"/>
        <end position="221"/>
    </location>
</feature>
<evidence type="ECO:0000313" key="4">
    <source>
        <dbReference type="Proteomes" id="UP000013782"/>
    </source>
</evidence>
<evidence type="ECO:0000259" key="2">
    <source>
        <dbReference type="PROSITE" id="PS50902"/>
    </source>
</evidence>
<keyword evidence="4" id="KW-1185">Reference proteome</keyword>
<dbReference type="PATRIC" id="fig|1158607.3.peg.4333"/>
<dbReference type="OrthoDB" id="9806505at2"/>
<feature type="region of interest" description="Disordered" evidence="1">
    <location>
        <begin position="26"/>
        <end position="58"/>
    </location>
</feature>
<organism evidence="3 4">
    <name type="scientific">Enterococcus pallens ATCC BAA-351</name>
    <dbReference type="NCBI Taxonomy" id="1158607"/>
    <lineage>
        <taxon>Bacteria</taxon>
        <taxon>Bacillati</taxon>
        <taxon>Bacillota</taxon>
        <taxon>Bacilli</taxon>
        <taxon>Lactobacillales</taxon>
        <taxon>Enterococcaceae</taxon>
        <taxon>Enterococcus</taxon>
    </lineage>
</organism>
<sequence>MKKIIPMVSFLFLLARCEQDQTKKIDNEEGSFTLQPTEQYGRGAKSDGQDTNSEEEPTRIITNDSQELIVYFSRSGNTENLAHLVHRETNADSLELSIKDPYPADYEETVERADQERETGQFPELDTDIPDLSQYKRIYLGYPIWSMTLVNPMIRFLQDHGNEIDGKEIVAFSTSAGYGEGQSVERIQELLPNAKIISRFSIEDSKVVDSEEEILDWLRGI</sequence>
<dbReference type="InterPro" id="IPR001226">
    <property type="entry name" value="Flavodoxin_CS"/>
</dbReference>
<dbReference type="Pfam" id="PF12682">
    <property type="entry name" value="Flavodoxin_4"/>
    <property type="match status" value="1"/>
</dbReference>
<dbReference type="HOGENOM" id="CLU_068890_2_0_9"/>
<reference evidence="3 4" key="1">
    <citation type="submission" date="2013-02" db="EMBL/GenBank/DDBJ databases">
        <title>The Genome Sequence of Enterococcus pallens BAA-351.</title>
        <authorList>
            <consortium name="The Broad Institute Genome Sequencing Platform"/>
            <consortium name="The Broad Institute Genome Sequencing Center for Infectious Disease"/>
            <person name="Earl A.M."/>
            <person name="Gilmore M.S."/>
            <person name="Lebreton F."/>
            <person name="Walker B."/>
            <person name="Young S.K."/>
            <person name="Zeng Q."/>
            <person name="Gargeya S."/>
            <person name="Fitzgerald M."/>
            <person name="Haas B."/>
            <person name="Abouelleil A."/>
            <person name="Alvarado L."/>
            <person name="Arachchi H.M."/>
            <person name="Berlin A.M."/>
            <person name="Chapman S.B."/>
            <person name="Dewar J."/>
            <person name="Goldberg J."/>
            <person name="Griggs A."/>
            <person name="Gujja S."/>
            <person name="Hansen M."/>
            <person name="Howarth C."/>
            <person name="Imamovic A."/>
            <person name="Larimer J."/>
            <person name="McCowan C."/>
            <person name="Murphy C."/>
            <person name="Neiman D."/>
            <person name="Pearson M."/>
            <person name="Priest M."/>
            <person name="Roberts A."/>
            <person name="Saif S."/>
            <person name="Shea T."/>
            <person name="Sisk P."/>
            <person name="Sykes S."/>
            <person name="Wortman J."/>
            <person name="Nusbaum C."/>
            <person name="Birren B."/>
        </authorList>
    </citation>
    <scope>NUCLEOTIDE SEQUENCE [LARGE SCALE GENOMIC DNA]</scope>
    <source>
        <strain evidence="3 4">ATCC BAA-351</strain>
    </source>
</reference>
<dbReference type="GO" id="GO:0010181">
    <property type="term" value="F:FMN binding"/>
    <property type="evidence" value="ECO:0007669"/>
    <property type="project" value="InterPro"/>
</dbReference>
<accession>R2S6S3</accession>
<dbReference type="InterPro" id="IPR029039">
    <property type="entry name" value="Flavoprotein-like_sf"/>
</dbReference>
<dbReference type="PANTHER" id="PTHR39201:SF1">
    <property type="entry name" value="FLAVODOXIN-LIKE DOMAIN-CONTAINING PROTEIN"/>
    <property type="match status" value="1"/>
</dbReference>
<dbReference type="GO" id="GO:0009055">
    <property type="term" value="F:electron transfer activity"/>
    <property type="evidence" value="ECO:0007669"/>
    <property type="project" value="InterPro"/>
</dbReference>
<dbReference type="InterPro" id="IPR008254">
    <property type="entry name" value="Flavodoxin/NO_synth"/>
</dbReference>
<dbReference type="PANTHER" id="PTHR39201">
    <property type="entry name" value="EXPORTED PROTEIN-RELATED"/>
    <property type="match status" value="1"/>
</dbReference>